<feature type="coiled-coil region" evidence="1">
    <location>
        <begin position="60"/>
        <end position="87"/>
    </location>
</feature>
<keyword evidence="2" id="KW-0812">Transmembrane</keyword>
<evidence type="ECO:0000313" key="4">
    <source>
        <dbReference type="EMBL" id="KAK7503109.1"/>
    </source>
</evidence>
<dbReference type="Proteomes" id="UP001519460">
    <property type="component" value="Unassembled WGS sequence"/>
</dbReference>
<dbReference type="Gene3D" id="1.20.58.390">
    <property type="entry name" value="Neurotransmitter-gated ion-channel transmembrane domain"/>
    <property type="match status" value="1"/>
</dbReference>
<proteinExistence type="predicted"/>
<keyword evidence="1" id="KW-0175">Coiled coil</keyword>
<dbReference type="Pfam" id="PF02932">
    <property type="entry name" value="Neur_chan_memb"/>
    <property type="match status" value="1"/>
</dbReference>
<evidence type="ECO:0000256" key="1">
    <source>
        <dbReference type="SAM" id="Coils"/>
    </source>
</evidence>
<dbReference type="AlphaFoldDB" id="A0ABD0LVP9"/>
<sequence length="129" mass="14787">MRVFQIFLRSLKRLVCLGSDTYYLLNDLETISMRGLDHPKTSFTNAVTTSSTDRREQTNAGDARVNNAKLEREVEEVNRQLHVLGARTHVQDSRAEALSEWRLVALVLDRVLFFIFFLVYVLCAVIVLA</sequence>
<evidence type="ECO:0000256" key="2">
    <source>
        <dbReference type="SAM" id="Phobius"/>
    </source>
</evidence>
<protein>
    <recommendedName>
        <fullName evidence="3">Neurotransmitter-gated ion-channel transmembrane domain-containing protein</fullName>
    </recommendedName>
</protein>
<name>A0ABD0LVP9_9CAEN</name>
<keyword evidence="2" id="KW-1133">Transmembrane helix</keyword>
<dbReference type="EMBL" id="JACVVK020000022">
    <property type="protein sequence ID" value="KAK7503109.1"/>
    <property type="molecule type" value="Genomic_DNA"/>
</dbReference>
<evidence type="ECO:0000313" key="5">
    <source>
        <dbReference type="Proteomes" id="UP001519460"/>
    </source>
</evidence>
<gene>
    <name evidence="4" type="ORF">BaRGS_00005735</name>
</gene>
<accession>A0ABD0LVP9</accession>
<feature type="transmembrane region" description="Helical" evidence="2">
    <location>
        <begin position="103"/>
        <end position="128"/>
    </location>
</feature>
<feature type="domain" description="Neurotransmitter-gated ion-channel transmembrane" evidence="3">
    <location>
        <begin position="43"/>
        <end position="127"/>
    </location>
</feature>
<keyword evidence="2" id="KW-0472">Membrane</keyword>
<organism evidence="4 5">
    <name type="scientific">Batillaria attramentaria</name>
    <dbReference type="NCBI Taxonomy" id="370345"/>
    <lineage>
        <taxon>Eukaryota</taxon>
        <taxon>Metazoa</taxon>
        <taxon>Spiralia</taxon>
        <taxon>Lophotrochozoa</taxon>
        <taxon>Mollusca</taxon>
        <taxon>Gastropoda</taxon>
        <taxon>Caenogastropoda</taxon>
        <taxon>Sorbeoconcha</taxon>
        <taxon>Cerithioidea</taxon>
        <taxon>Batillariidae</taxon>
        <taxon>Batillaria</taxon>
    </lineage>
</organism>
<dbReference type="InterPro" id="IPR038050">
    <property type="entry name" value="Neuro_actylchol_rec"/>
</dbReference>
<dbReference type="InterPro" id="IPR036719">
    <property type="entry name" value="Neuro-gated_channel_TM_sf"/>
</dbReference>
<reference evidence="4 5" key="1">
    <citation type="journal article" date="2023" name="Sci. Data">
        <title>Genome assembly of the Korean intertidal mud-creeper Batillaria attramentaria.</title>
        <authorList>
            <person name="Patra A.K."/>
            <person name="Ho P.T."/>
            <person name="Jun S."/>
            <person name="Lee S.J."/>
            <person name="Kim Y."/>
            <person name="Won Y.J."/>
        </authorList>
    </citation>
    <scope>NUCLEOTIDE SEQUENCE [LARGE SCALE GENOMIC DNA]</scope>
    <source>
        <strain evidence="4">Wonlab-2016</strain>
    </source>
</reference>
<dbReference type="InterPro" id="IPR006029">
    <property type="entry name" value="Neurotrans-gated_channel_TM"/>
</dbReference>
<evidence type="ECO:0000259" key="3">
    <source>
        <dbReference type="Pfam" id="PF02932"/>
    </source>
</evidence>
<dbReference type="SUPFAM" id="SSF90112">
    <property type="entry name" value="Neurotransmitter-gated ion-channel transmembrane pore"/>
    <property type="match status" value="1"/>
</dbReference>
<comment type="caution">
    <text evidence="4">The sequence shown here is derived from an EMBL/GenBank/DDBJ whole genome shotgun (WGS) entry which is preliminary data.</text>
</comment>
<keyword evidence="5" id="KW-1185">Reference proteome</keyword>